<gene>
    <name evidence="1" type="ORF">AUR66_04100</name>
</gene>
<dbReference type="Proteomes" id="UP000053157">
    <property type="component" value="Unassembled WGS sequence"/>
</dbReference>
<organism evidence="1 2">
    <name type="scientific">Haloferax profundi</name>
    <dbReference type="NCBI Taxonomy" id="1544718"/>
    <lineage>
        <taxon>Archaea</taxon>
        <taxon>Methanobacteriati</taxon>
        <taxon>Methanobacteriota</taxon>
        <taxon>Stenosarchaea group</taxon>
        <taxon>Halobacteria</taxon>
        <taxon>Halobacteriales</taxon>
        <taxon>Haloferacaceae</taxon>
        <taxon>Haloferax</taxon>
    </lineage>
</organism>
<evidence type="ECO:0000313" key="1">
    <source>
        <dbReference type="EMBL" id="KTG08269.1"/>
    </source>
</evidence>
<reference evidence="1 2" key="1">
    <citation type="submission" date="2015-12" db="EMBL/GenBank/DDBJ databases">
        <title>Haloferax profundi sp. nov. isolated from the Discovery deep brine-seawater interface in the Red Sea.</title>
        <authorList>
            <person name="Zhang G."/>
            <person name="Stingl U."/>
            <person name="Rashid M."/>
        </authorList>
    </citation>
    <scope>NUCLEOTIDE SEQUENCE [LARGE SCALE GENOMIC DNA]</scope>
    <source>
        <strain evidence="1 2">SB29</strain>
    </source>
</reference>
<comment type="caution">
    <text evidence="1">The sequence shown here is derived from an EMBL/GenBank/DDBJ whole genome shotgun (WGS) entry which is preliminary data.</text>
</comment>
<dbReference type="AlphaFoldDB" id="A0A0W1R575"/>
<sequence length="190" mass="20164">MATITSYGGDGSLDGLLSRPDSLLLTKSTNYVIGDPERKAGGVTDVSDTRVGSPVTVVYRGEARPEATENLSFSAVGPGVYEATIVPTEQGYQDVLDSAFAVNYPVEYGGFGTSPALEAAVADTGGRLYDENDAAEIATSARDNASGVKPVRDDWARYLVLSAFLVYLGEVLLRRLQVYRGRTQSEGGLI</sequence>
<accession>A0A0W1R575</accession>
<dbReference type="EMBL" id="LOPV01000699">
    <property type="protein sequence ID" value="KTG08269.1"/>
    <property type="molecule type" value="Genomic_DNA"/>
</dbReference>
<evidence type="ECO:0000313" key="2">
    <source>
        <dbReference type="Proteomes" id="UP000053157"/>
    </source>
</evidence>
<keyword evidence="2" id="KW-1185">Reference proteome</keyword>
<protein>
    <submittedName>
        <fullName evidence="1">Uncharacterized protein</fullName>
    </submittedName>
</protein>
<name>A0A0W1R575_9EURY</name>
<proteinExistence type="predicted"/>